<comment type="caution">
    <text evidence="3">The sequence shown here is derived from an EMBL/GenBank/DDBJ whole genome shotgun (WGS) entry which is preliminary data.</text>
</comment>
<dbReference type="Proteomes" id="UP000031971">
    <property type="component" value="Unassembled WGS sequence"/>
</dbReference>
<dbReference type="Gene3D" id="3.40.50.10610">
    <property type="entry name" value="ABC-type transport auxiliary lipoprotein component"/>
    <property type="match status" value="1"/>
</dbReference>
<sequence>MIRRLASALVLMIGLSACAVPPPKNYDAFGAAQPYSILVPPPINRSTDALAGEYLSTTIAKPLANRGYYVFPINLVRRVLEDDGLPDPEMVHAADPTHLGQLFGADTILYVTIEKWAAEYIVLDTIVTVDVSYILKETAGGTTIWEHRQQAKYNANAGDAGGGGIAGLLVKVVAAAITKAKPDYIRMSRQANTAAFGTPQQGLPPGPHFRDRATEKDLSKP</sequence>
<dbReference type="Pfam" id="PF05643">
    <property type="entry name" value="GNA1162-like"/>
    <property type="match status" value="1"/>
</dbReference>
<keyword evidence="2" id="KW-0732">Signal</keyword>
<accession>A0A0C2YDV9</accession>
<evidence type="ECO:0000256" key="1">
    <source>
        <dbReference type="SAM" id="MobiDB-lite"/>
    </source>
</evidence>
<dbReference type="OrthoDB" id="1014694at2"/>
<reference evidence="3 4" key="1">
    <citation type="submission" date="2015-01" db="EMBL/GenBank/DDBJ databases">
        <title>Genome Sequence of Magnetospirillum magnetotacticum Strain MS-1.</title>
        <authorList>
            <person name="Marinov G.K."/>
            <person name="Smalley M.D."/>
            <person name="DeSalvo G."/>
        </authorList>
    </citation>
    <scope>NUCLEOTIDE SEQUENCE [LARGE SCALE GENOMIC DNA]</scope>
    <source>
        <strain evidence="3 4">MS-1</strain>
    </source>
</reference>
<evidence type="ECO:0000256" key="2">
    <source>
        <dbReference type="SAM" id="SignalP"/>
    </source>
</evidence>
<name>A0A0C2YDV9_PARME</name>
<organism evidence="3 4">
    <name type="scientific">Paramagnetospirillum magnetotacticum MS-1</name>
    <dbReference type="NCBI Taxonomy" id="272627"/>
    <lineage>
        <taxon>Bacteria</taxon>
        <taxon>Pseudomonadati</taxon>
        <taxon>Pseudomonadota</taxon>
        <taxon>Alphaproteobacteria</taxon>
        <taxon>Rhodospirillales</taxon>
        <taxon>Magnetospirillaceae</taxon>
        <taxon>Paramagnetospirillum</taxon>
    </lineage>
</organism>
<dbReference type="InterPro" id="IPR008517">
    <property type="entry name" value="GNA1162-like"/>
</dbReference>
<feature type="compositionally biased region" description="Basic and acidic residues" evidence="1">
    <location>
        <begin position="208"/>
        <end position="221"/>
    </location>
</feature>
<dbReference type="EMBL" id="JXSL01000030">
    <property type="protein sequence ID" value="KIL97894.1"/>
    <property type="molecule type" value="Genomic_DNA"/>
</dbReference>
<keyword evidence="4" id="KW-1185">Reference proteome</keyword>
<feature type="chain" id="PRO_5002159207" evidence="2">
    <location>
        <begin position="20"/>
        <end position="221"/>
    </location>
</feature>
<feature type="signal peptide" evidence="2">
    <location>
        <begin position="1"/>
        <end position="19"/>
    </location>
</feature>
<evidence type="ECO:0000313" key="3">
    <source>
        <dbReference type="EMBL" id="KIL97894.1"/>
    </source>
</evidence>
<dbReference type="AlphaFoldDB" id="A0A0C2YDV9"/>
<dbReference type="STRING" id="272627.CCC_00955"/>
<proteinExistence type="predicted"/>
<protein>
    <submittedName>
        <fullName evidence="3">Putative lipoprotein</fullName>
    </submittedName>
</protein>
<feature type="region of interest" description="Disordered" evidence="1">
    <location>
        <begin position="196"/>
        <end position="221"/>
    </location>
</feature>
<gene>
    <name evidence="3" type="ORF">CCC_00955</name>
</gene>
<evidence type="ECO:0000313" key="4">
    <source>
        <dbReference type="Proteomes" id="UP000031971"/>
    </source>
</evidence>
<dbReference type="PROSITE" id="PS51257">
    <property type="entry name" value="PROKAR_LIPOPROTEIN"/>
    <property type="match status" value="1"/>
</dbReference>
<keyword evidence="3" id="KW-0449">Lipoprotein</keyword>
<dbReference type="RefSeq" id="WP_009869173.1">
    <property type="nucleotide sequence ID" value="NZ_JXSL01000030.1"/>
</dbReference>